<organism evidence="1 2">
    <name type="scientific">Kistimonas scapharcae</name>
    <dbReference type="NCBI Taxonomy" id="1036133"/>
    <lineage>
        <taxon>Bacteria</taxon>
        <taxon>Pseudomonadati</taxon>
        <taxon>Pseudomonadota</taxon>
        <taxon>Gammaproteobacteria</taxon>
        <taxon>Oceanospirillales</taxon>
        <taxon>Endozoicomonadaceae</taxon>
        <taxon>Kistimonas</taxon>
    </lineage>
</organism>
<comment type="caution">
    <text evidence="1">The sequence shown here is derived from an EMBL/GenBank/DDBJ whole genome shotgun (WGS) entry which is preliminary data.</text>
</comment>
<reference evidence="2" key="1">
    <citation type="journal article" date="2019" name="Int. J. Syst. Evol. Microbiol.">
        <title>The Global Catalogue of Microorganisms (GCM) 10K type strain sequencing project: providing services to taxonomists for standard genome sequencing and annotation.</title>
        <authorList>
            <consortium name="The Broad Institute Genomics Platform"/>
            <consortium name="The Broad Institute Genome Sequencing Center for Infectious Disease"/>
            <person name="Wu L."/>
            <person name="Ma J."/>
        </authorList>
    </citation>
    <scope>NUCLEOTIDE SEQUENCE [LARGE SCALE GENOMIC DNA]</scope>
    <source>
        <strain evidence="2">JCM 17805</strain>
    </source>
</reference>
<accession>A0ABP8V0F2</accession>
<evidence type="ECO:0000313" key="1">
    <source>
        <dbReference type="EMBL" id="GAA4649069.1"/>
    </source>
</evidence>
<proteinExistence type="predicted"/>
<dbReference type="RefSeq" id="WP_345194829.1">
    <property type="nucleotide sequence ID" value="NZ_BAABFL010000118.1"/>
</dbReference>
<dbReference type="EMBL" id="BAABFL010000118">
    <property type="protein sequence ID" value="GAA4649069.1"/>
    <property type="molecule type" value="Genomic_DNA"/>
</dbReference>
<sequence>MSKAIKPSVYLNNKKMHITECTDGFWLYDEDRGRNLAMGAVSEREAMVEALRYYQQRVTALQTSNKRLRQHLIAIAEIIEQEDLEL</sequence>
<evidence type="ECO:0000313" key="2">
    <source>
        <dbReference type="Proteomes" id="UP001500604"/>
    </source>
</evidence>
<name>A0ABP8V0F2_9GAMM</name>
<protein>
    <submittedName>
        <fullName evidence="1">Uncharacterized protein</fullName>
    </submittedName>
</protein>
<keyword evidence="2" id="KW-1185">Reference proteome</keyword>
<dbReference type="Proteomes" id="UP001500604">
    <property type="component" value="Unassembled WGS sequence"/>
</dbReference>
<gene>
    <name evidence="1" type="ORF">GCM10023116_13430</name>
</gene>